<evidence type="ECO:0000256" key="7">
    <source>
        <dbReference type="ARBA" id="ARBA00047464"/>
    </source>
</evidence>
<name>A0A7X3G7Z7_9STRE</name>
<dbReference type="FunFam" id="3.30.460.30:FF:000001">
    <property type="entry name" value="Glutamyl-tRNA reductase"/>
    <property type="match status" value="1"/>
</dbReference>
<dbReference type="SUPFAM" id="SSF69075">
    <property type="entry name" value="Glutamyl tRNA-reductase dimerization domain"/>
    <property type="match status" value="1"/>
</dbReference>
<evidence type="ECO:0000256" key="5">
    <source>
        <dbReference type="ARBA" id="ARBA00023002"/>
    </source>
</evidence>
<dbReference type="SUPFAM" id="SSF51735">
    <property type="entry name" value="NAD(P)-binding Rossmann-fold domains"/>
    <property type="match status" value="1"/>
</dbReference>
<dbReference type="InterPro" id="IPR036343">
    <property type="entry name" value="GluRdtase_N_sf"/>
</dbReference>
<keyword evidence="6 8" id="KW-0627">Porphyrin biosynthesis</keyword>
<keyword evidence="4 8" id="KW-0521">NADP</keyword>
<accession>A0A7X3G7Z7</accession>
<dbReference type="Proteomes" id="UP000461595">
    <property type="component" value="Unassembled WGS sequence"/>
</dbReference>
<proteinExistence type="inferred from homology"/>
<reference evidence="16 17" key="1">
    <citation type="submission" date="2019-12" db="EMBL/GenBank/DDBJ databases">
        <title>Microbes associate with the intestines of laboratory mice.</title>
        <authorList>
            <person name="Navarre W."/>
            <person name="Wong E."/>
        </authorList>
    </citation>
    <scope>NUCLEOTIDE SEQUENCE [LARGE SCALE GENOMIC DNA]</scope>
    <source>
        <strain evidence="16 17">NM51_B2-22</strain>
    </source>
</reference>
<dbReference type="InterPro" id="IPR036291">
    <property type="entry name" value="NAD(P)-bd_dom_sf"/>
</dbReference>
<evidence type="ECO:0000259" key="15">
    <source>
        <dbReference type="Pfam" id="PF05201"/>
    </source>
</evidence>
<feature type="binding site" evidence="8 10">
    <location>
        <position position="120"/>
    </location>
    <ligand>
        <name>substrate</name>
    </ligand>
</feature>
<feature type="domain" description="Quinate/shikimate 5-dehydrogenase/glutamyl-tRNA reductase" evidence="14">
    <location>
        <begin position="178"/>
        <end position="288"/>
    </location>
</feature>
<evidence type="ECO:0000259" key="14">
    <source>
        <dbReference type="Pfam" id="PF01488"/>
    </source>
</evidence>
<dbReference type="Pfam" id="PF05201">
    <property type="entry name" value="GlutR_N"/>
    <property type="match status" value="1"/>
</dbReference>
<comment type="subunit">
    <text evidence="8">Homodimer.</text>
</comment>
<dbReference type="EC" id="1.2.1.70" evidence="3 8"/>
<dbReference type="InterPro" id="IPR015895">
    <property type="entry name" value="4pyrrol_synth_GluRdtase_N"/>
</dbReference>
<organism evidence="16 17">
    <name type="scientific">Streptococcus danieliae</name>
    <dbReference type="NCBI Taxonomy" id="747656"/>
    <lineage>
        <taxon>Bacteria</taxon>
        <taxon>Bacillati</taxon>
        <taxon>Bacillota</taxon>
        <taxon>Bacilli</taxon>
        <taxon>Lactobacillales</taxon>
        <taxon>Streptococcaceae</taxon>
        <taxon>Streptococcus</taxon>
    </lineage>
</organism>
<evidence type="ECO:0000259" key="13">
    <source>
        <dbReference type="Pfam" id="PF00745"/>
    </source>
</evidence>
<feature type="binding site" evidence="8 10">
    <location>
        <begin position="49"/>
        <end position="52"/>
    </location>
    <ligand>
        <name>substrate</name>
    </ligand>
</feature>
<comment type="similarity">
    <text evidence="2 8 12">Belongs to the glutamyl-tRNA reductase family.</text>
</comment>
<dbReference type="Pfam" id="PF00745">
    <property type="entry name" value="GlutR_dimer"/>
    <property type="match status" value="1"/>
</dbReference>
<dbReference type="UniPathway" id="UPA00251">
    <property type="reaction ID" value="UER00316"/>
</dbReference>
<evidence type="ECO:0000256" key="6">
    <source>
        <dbReference type="ARBA" id="ARBA00023244"/>
    </source>
</evidence>
<dbReference type="EMBL" id="WSRS01000001">
    <property type="protein sequence ID" value="MVX58086.1"/>
    <property type="molecule type" value="Genomic_DNA"/>
</dbReference>
<evidence type="ECO:0000256" key="11">
    <source>
        <dbReference type="PIRSR" id="PIRSR000445-3"/>
    </source>
</evidence>
<dbReference type="AlphaFoldDB" id="A0A7X3G7Z7"/>
<evidence type="ECO:0000256" key="8">
    <source>
        <dbReference type="HAMAP-Rule" id="MF_00087"/>
    </source>
</evidence>
<evidence type="ECO:0000256" key="12">
    <source>
        <dbReference type="RuleBase" id="RU000584"/>
    </source>
</evidence>
<dbReference type="RefSeq" id="WP_160331919.1">
    <property type="nucleotide sequence ID" value="NZ_WSRS01000001.1"/>
</dbReference>
<dbReference type="InterPro" id="IPR006151">
    <property type="entry name" value="Shikm_DH/Glu-tRNA_Rdtase"/>
</dbReference>
<evidence type="ECO:0000313" key="16">
    <source>
        <dbReference type="EMBL" id="MVX58086.1"/>
    </source>
</evidence>
<dbReference type="PANTHER" id="PTHR43120">
    <property type="entry name" value="GLUTAMYL-TRNA REDUCTASE 1, CHLOROPLASTIC"/>
    <property type="match status" value="1"/>
</dbReference>
<keyword evidence="5 8" id="KW-0560">Oxidoreductase</keyword>
<comment type="miscellaneous">
    <text evidence="8">During catalysis, the active site Cys acts as a nucleophile attacking the alpha-carbonyl group of tRNA-bound glutamate with the formation of a thioester intermediate between enzyme and glutamate, and the concomitant release of tRNA(Glu). The thioester intermediate is finally reduced by direct hydride transfer from NADPH, to form the product GSA.</text>
</comment>
<feature type="domain" description="Tetrapyrrole biosynthesis glutamyl-tRNA reductase dimerisation" evidence="13">
    <location>
        <begin position="311"/>
        <end position="404"/>
    </location>
</feature>
<evidence type="ECO:0000256" key="9">
    <source>
        <dbReference type="PIRSR" id="PIRSR000445-1"/>
    </source>
</evidence>
<dbReference type="SUPFAM" id="SSF69742">
    <property type="entry name" value="Glutamyl tRNA-reductase catalytic, N-terminal domain"/>
    <property type="match status" value="1"/>
</dbReference>
<evidence type="ECO:0000256" key="2">
    <source>
        <dbReference type="ARBA" id="ARBA00005916"/>
    </source>
</evidence>
<evidence type="ECO:0000256" key="1">
    <source>
        <dbReference type="ARBA" id="ARBA00005059"/>
    </source>
</evidence>
<dbReference type="Pfam" id="PF01488">
    <property type="entry name" value="Shikimate_DH"/>
    <property type="match status" value="1"/>
</dbReference>
<evidence type="ECO:0000256" key="3">
    <source>
        <dbReference type="ARBA" id="ARBA00012970"/>
    </source>
</evidence>
<dbReference type="GO" id="GO:0006782">
    <property type="term" value="P:protoporphyrinogen IX biosynthetic process"/>
    <property type="evidence" value="ECO:0007669"/>
    <property type="project" value="UniProtKB-UniRule"/>
</dbReference>
<feature type="binding site" evidence="8 10">
    <location>
        <position position="109"/>
    </location>
    <ligand>
        <name>substrate</name>
    </ligand>
</feature>
<dbReference type="NCBIfam" id="TIGR01035">
    <property type="entry name" value="hemA"/>
    <property type="match status" value="1"/>
</dbReference>
<comment type="function">
    <text evidence="8">Catalyzes the NADPH-dependent reduction of glutamyl-tRNA(Glu) to glutamate 1-semialdehyde (GSA).</text>
</comment>
<dbReference type="PANTHER" id="PTHR43120:SF1">
    <property type="entry name" value="GLUTAMYL-TRNA REDUCTASE 1, CHLOROPLASTIC"/>
    <property type="match status" value="1"/>
</dbReference>
<dbReference type="InterPro" id="IPR015896">
    <property type="entry name" value="4pyrrol_synth_GluRdtase_dimer"/>
</dbReference>
<comment type="domain">
    <text evidence="8">Possesses an unusual extended V-shaped dimeric structure with each monomer consisting of three distinct domains arranged along a curved 'spinal' alpha-helix. The N-terminal catalytic domain specifically recognizes the glutamate moiety of the substrate. The second domain is the NADPH-binding domain, and the third C-terminal domain is responsible for dimerization.</text>
</comment>
<evidence type="ECO:0000256" key="10">
    <source>
        <dbReference type="PIRSR" id="PIRSR000445-2"/>
    </source>
</evidence>
<dbReference type="PIRSF" id="PIRSF000445">
    <property type="entry name" value="4pyrrol_synth_GluRdtase"/>
    <property type="match status" value="1"/>
</dbReference>
<feature type="domain" description="Glutamyl-tRNA reductase N-terminal" evidence="15">
    <location>
        <begin position="6"/>
        <end position="155"/>
    </location>
</feature>
<gene>
    <name evidence="8" type="primary">hemA</name>
    <name evidence="16" type="ORF">E5983_00145</name>
</gene>
<dbReference type="InterPro" id="IPR000343">
    <property type="entry name" value="4pyrrol_synth_GluRdtase"/>
</dbReference>
<dbReference type="Gene3D" id="3.40.50.720">
    <property type="entry name" value="NAD(P)-binding Rossmann-like Domain"/>
    <property type="match status" value="1"/>
</dbReference>
<comment type="caution">
    <text evidence="16">The sequence shown here is derived from an EMBL/GenBank/DDBJ whole genome shotgun (WGS) entry which is preliminary data.</text>
</comment>
<comment type="pathway">
    <text evidence="1 8 12">Porphyrin-containing compound metabolism; protoporphyrin-IX biosynthesis; 5-aminolevulinate from L-glutamyl-tRNA(Glu): step 1/2.</text>
</comment>
<protein>
    <recommendedName>
        <fullName evidence="3 8">Glutamyl-tRNA reductase</fullName>
        <shortName evidence="8">GluTR</shortName>
        <ecNumber evidence="3 8">1.2.1.70</ecNumber>
    </recommendedName>
</protein>
<dbReference type="HAMAP" id="MF_00087">
    <property type="entry name" value="Glu_tRNA_reductase"/>
    <property type="match status" value="1"/>
</dbReference>
<dbReference type="InterPro" id="IPR036453">
    <property type="entry name" value="GluRdtase_dimer_dom_sf"/>
</dbReference>
<dbReference type="GO" id="GO:0008883">
    <property type="term" value="F:glutamyl-tRNA reductase activity"/>
    <property type="evidence" value="ECO:0007669"/>
    <property type="project" value="UniProtKB-UniRule"/>
</dbReference>
<evidence type="ECO:0000256" key="4">
    <source>
        <dbReference type="ARBA" id="ARBA00022857"/>
    </source>
</evidence>
<comment type="caution">
    <text evidence="8">Lacks conserved residue(s) required for the propagation of feature annotation.</text>
</comment>
<dbReference type="OrthoDB" id="110209at2"/>
<evidence type="ECO:0000313" key="17">
    <source>
        <dbReference type="Proteomes" id="UP000461595"/>
    </source>
</evidence>
<feature type="binding site" evidence="8 11">
    <location>
        <begin position="187"/>
        <end position="192"/>
    </location>
    <ligand>
        <name>NADP(+)</name>
        <dbReference type="ChEBI" id="CHEBI:58349"/>
    </ligand>
</feature>
<dbReference type="GO" id="GO:0050661">
    <property type="term" value="F:NADP binding"/>
    <property type="evidence" value="ECO:0007669"/>
    <property type="project" value="InterPro"/>
</dbReference>
<dbReference type="Gene3D" id="3.30.460.30">
    <property type="entry name" value="Glutamyl-tRNA reductase, N-terminal domain"/>
    <property type="match status" value="1"/>
</dbReference>
<feature type="active site" description="Nucleophile" evidence="8 9">
    <location>
        <position position="50"/>
    </location>
</feature>
<comment type="catalytic activity">
    <reaction evidence="7 8 12">
        <text>(S)-4-amino-5-oxopentanoate + tRNA(Glu) + NADP(+) = L-glutamyl-tRNA(Glu) + NADPH + H(+)</text>
        <dbReference type="Rhea" id="RHEA:12344"/>
        <dbReference type="Rhea" id="RHEA-COMP:9663"/>
        <dbReference type="Rhea" id="RHEA-COMP:9680"/>
        <dbReference type="ChEBI" id="CHEBI:15378"/>
        <dbReference type="ChEBI" id="CHEBI:57501"/>
        <dbReference type="ChEBI" id="CHEBI:57783"/>
        <dbReference type="ChEBI" id="CHEBI:58349"/>
        <dbReference type="ChEBI" id="CHEBI:78442"/>
        <dbReference type="ChEBI" id="CHEBI:78520"/>
        <dbReference type="EC" id="1.2.1.70"/>
    </reaction>
</comment>
<sequence>MYVLYLGLRHQETSLEVLEQVHFKEEDIQLALTALKREKSVLEAAILSTCNRTELYLVVDQLHTGRYYGKQFLARWFDLDLALLETHLQILEDLSAVHQLLRVATGLESRILGEYQILNQVKQAFFLAQETGTSGVILNELFRRVLTFAKRMHHQYRINERPLSISLTAMQLLEFLKPSAQTILIIGLGEIGQLLVKYALKRPFTTVRLLNRTLSKMEPYQRDPRVQIYSWEQMKEALFGVDVVFSAAATGQRYLNREIVASTSLVFDLCLPRTCETGIGERLLTIEEIQGRLDEHYEKRQEIAMGIAQEVEAEVLYFNQWRQQLGIIPLIQEIREYALGIQEASFASLERKLPELTDRQRKVIQKHMKGISNQLIKNSILQLKERSIGDQASHDIAVIRSVFGFSEEEL</sequence>
<feature type="binding site" evidence="8 10">
    <location>
        <begin position="114"/>
        <end position="116"/>
    </location>
    <ligand>
        <name>substrate</name>
    </ligand>
</feature>